<evidence type="ECO:0000313" key="2">
    <source>
        <dbReference type="Proteomes" id="UP001497700"/>
    </source>
</evidence>
<reference evidence="1 2" key="1">
    <citation type="journal article" date="2022" name="New Phytol.">
        <title>Ecological generalism drives hyperdiversity of secondary metabolite gene clusters in xylarialean endophytes.</title>
        <authorList>
            <person name="Franco M.E.E."/>
            <person name="Wisecaver J.H."/>
            <person name="Arnold A.E."/>
            <person name="Ju Y.M."/>
            <person name="Slot J.C."/>
            <person name="Ahrendt S."/>
            <person name="Moore L.P."/>
            <person name="Eastman K.E."/>
            <person name="Scott K."/>
            <person name="Konkel Z."/>
            <person name="Mondo S.J."/>
            <person name="Kuo A."/>
            <person name="Hayes R.D."/>
            <person name="Haridas S."/>
            <person name="Andreopoulos B."/>
            <person name="Riley R."/>
            <person name="LaButti K."/>
            <person name="Pangilinan J."/>
            <person name="Lipzen A."/>
            <person name="Amirebrahimi M."/>
            <person name="Yan J."/>
            <person name="Adam C."/>
            <person name="Keymanesh K."/>
            <person name="Ng V."/>
            <person name="Louie K."/>
            <person name="Northen T."/>
            <person name="Drula E."/>
            <person name="Henrissat B."/>
            <person name="Hsieh H.M."/>
            <person name="Youens-Clark K."/>
            <person name="Lutzoni F."/>
            <person name="Miadlikowska J."/>
            <person name="Eastwood D.C."/>
            <person name="Hamelin R.C."/>
            <person name="Grigoriev I.V."/>
            <person name="U'Ren J.M."/>
        </authorList>
    </citation>
    <scope>NUCLEOTIDE SEQUENCE [LARGE SCALE GENOMIC DNA]</scope>
    <source>
        <strain evidence="1 2">CBS 119005</strain>
    </source>
</reference>
<comment type="caution">
    <text evidence="1">The sequence shown here is derived from an EMBL/GenBank/DDBJ whole genome shotgun (WGS) entry which is preliminary data.</text>
</comment>
<keyword evidence="2" id="KW-1185">Reference proteome</keyword>
<accession>A0ACB9ZGS3</accession>
<organism evidence="1 2">
    <name type="scientific">Hypoxylon rubiginosum</name>
    <dbReference type="NCBI Taxonomy" id="110542"/>
    <lineage>
        <taxon>Eukaryota</taxon>
        <taxon>Fungi</taxon>
        <taxon>Dikarya</taxon>
        <taxon>Ascomycota</taxon>
        <taxon>Pezizomycotina</taxon>
        <taxon>Sordariomycetes</taxon>
        <taxon>Xylariomycetidae</taxon>
        <taxon>Xylariales</taxon>
        <taxon>Hypoxylaceae</taxon>
        <taxon>Hypoxylon</taxon>
    </lineage>
</organism>
<dbReference type="EMBL" id="MU393426">
    <property type="protein sequence ID" value="KAI4870020.1"/>
    <property type="molecule type" value="Genomic_DNA"/>
</dbReference>
<sequence length="217" mass="23517">MLLFRISHLLTIPGATSLVASAALPSRHINYGSLHCPEDSSATLATPTYGREGAVFTVCSELLIDAGPRAAYDAVLDFRSYPRWNSFVVDVALPANVSSTPEDVYVGMVMRFTSEGLVGSVNTTSTEVISLLDSPGTSSSSGYLVSAWHYDDGVGGFGSRAEHPNVFVDLGNGSTRYVSYETYYTGLATGITVLLRERLQNQWDVQARDLKEYVEDL</sequence>
<proteinExistence type="predicted"/>
<gene>
    <name evidence="1" type="ORF">F4820DRAFT_317726</name>
</gene>
<protein>
    <submittedName>
        <fullName evidence="1">Uncharacterized protein</fullName>
    </submittedName>
</protein>
<dbReference type="Proteomes" id="UP001497700">
    <property type="component" value="Unassembled WGS sequence"/>
</dbReference>
<name>A0ACB9ZGS3_9PEZI</name>
<evidence type="ECO:0000313" key="1">
    <source>
        <dbReference type="EMBL" id="KAI4870020.1"/>
    </source>
</evidence>